<evidence type="ECO:0000259" key="4">
    <source>
        <dbReference type="SMART" id="SM00385"/>
    </source>
</evidence>
<name>G7KC20_MEDTR</name>
<feature type="compositionally biased region" description="Basic and acidic residues" evidence="3">
    <location>
        <begin position="204"/>
        <end position="284"/>
    </location>
</feature>
<sequence length="331" mass="38149">MECRRENLPIDHLDLYSKKYVDLKTELSRTERHILKEMGFICHVEHPHKFISNYLATLETPPELSQEAWNLANDSLRTTLCVRFKSEVVACGVVYAAARRFEVPLPENPPWWKAFDAEKSGIDEVCRVLAHLYSLPKAQYLPICKEWDSFTFSNISLESKSQSTAKDAPQSSSPMNAETSALKGAHGEANIDSTGSKGALVKQASDKLNDARKSDDDSKGMAAERDVKDEPTLKSKPDRKMDASGELHRDRDRERDRLKSRDRDRGRDSDKERERDEAERVRLKDRGHRSRERAKDSGHSDKSKRHSSHDRDRDYYSSSYSSREKDRHRYH</sequence>
<evidence type="ECO:0000256" key="1">
    <source>
        <dbReference type="ARBA" id="ARBA00022618"/>
    </source>
</evidence>
<feature type="compositionally biased region" description="Basic and acidic residues" evidence="3">
    <location>
        <begin position="322"/>
        <end position="331"/>
    </location>
</feature>
<dbReference type="PANTHER" id="PTHR10026">
    <property type="entry name" value="CYCLIN"/>
    <property type="match status" value="1"/>
</dbReference>
<keyword evidence="1" id="KW-0132">Cell division</keyword>
<reference evidence="6" key="3">
    <citation type="submission" date="2015-04" db="UniProtKB">
        <authorList>
            <consortium name="EnsemblPlants"/>
        </authorList>
    </citation>
    <scope>IDENTIFICATION</scope>
    <source>
        <strain evidence="6">cv. Jemalong A17</strain>
    </source>
</reference>
<dbReference type="EnsemblPlants" id="AES94035">
    <property type="protein sequence ID" value="AES94035"/>
    <property type="gene ID" value="MTR_5g010140"/>
</dbReference>
<dbReference type="OrthoDB" id="10264655at2759"/>
<evidence type="ECO:0000313" key="5">
    <source>
        <dbReference type="EMBL" id="AES94035.1"/>
    </source>
</evidence>
<accession>G7KC20</accession>
<dbReference type="CDD" id="cd20594">
    <property type="entry name" value="CYCLIN_AcCycL_rpt2"/>
    <property type="match status" value="1"/>
</dbReference>
<dbReference type="GO" id="GO:0016538">
    <property type="term" value="F:cyclin-dependent protein serine/threonine kinase regulator activity"/>
    <property type="evidence" value="ECO:0007669"/>
    <property type="project" value="InterPro"/>
</dbReference>
<reference evidence="5 7" key="2">
    <citation type="journal article" date="2014" name="BMC Genomics">
        <title>An improved genome release (version Mt4.0) for the model legume Medicago truncatula.</title>
        <authorList>
            <person name="Tang H."/>
            <person name="Krishnakumar V."/>
            <person name="Bidwell S."/>
            <person name="Rosen B."/>
            <person name="Chan A."/>
            <person name="Zhou S."/>
            <person name="Gentzbittel L."/>
            <person name="Childs K.L."/>
            <person name="Yandell M."/>
            <person name="Gundlach H."/>
            <person name="Mayer K.F."/>
            <person name="Schwartz D.C."/>
            <person name="Town C.D."/>
        </authorList>
    </citation>
    <scope>GENOME REANNOTATION</scope>
    <source>
        <strain evidence="6 7">cv. Jemalong A17</strain>
    </source>
</reference>
<reference evidence="5 7" key="1">
    <citation type="journal article" date="2011" name="Nature">
        <title>The Medicago genome provides insight into the evolution of rhizobial symbioses.</title>
        <authorList>
            <person name="Young N.D."/>
            <person name="Debelle F."/>
            <person name="Oldroyd G.E."/>
            <person name="Geurts R."/>
            <person name="Cannon S.B."/>
            <person name="Udvardi M.K."/>
            <person name="Benedito V.A."/>
            <person name="Mayer K.F."/>
            <person name="Gouzy J."/>
            <person name="Schoof H."/>
            <person name="Van de Peer Y."/>
            <person name="Proost S."/>
            <person name="Cook D.R."/>
            <person name="Meyers B.C."/>
            <person name="Spannagl M."/>
            <person name="Cheung F."/>
            <person name="De Mita S."/>
            <person name="Krishnakumar V."/>
            <person name="Gundlach H."/>
            <person name="Zhou S."/>
            <person name="Mudge J."/>
            <person name="Bharti A.K."/>
            <person name="Murray J.D."/>
            <person name="Naoumkina M.A."/>
            <person name="Rosen B."/>
            <person name="Silverstein K.A."/>
            <person name="Tang H."/>
            <person name="Rombauts S."/>
            <person name="Zhao P.X."/>
            <person name="Zhou P."/>
            <person name="Barbe V."/>
            <person name="Bardou P."/>
            <person name="Bechner M."/>
            <person name="Bellec A."/>
            <person name="Berger A."/>
            <person name="Berges H."/>
            <person name="Bidwell S."/>
            <person name="Bisseling T."/>
            <person name="Choisne N."/>
            <person name="Couloux A."/>
            <person name="Denny R."/>
            <person name="Deshpande S."/>
            <person name="Dai X."/>
            <person name="Doyle J.J."/>
            <person name="Dudez A.M."/>
            <person name="Farmer A.D."/>
            <person name="Fouteau S."/>
            <person name="Franken C."/>
            <person name="Gibelin C."/>
            <person name="Gish J."/>
            <person name="Goldstein S."/>
            <person name="Gonzalez A.J."/>
            <person name="Green P.J."/>
            <person name="Hallab A."/>
            <person name="Hartog M."/>
            <person name="Hua A."/>
            <person name="Humphray S.J."/>
            <person name="Jeong D.H."/>
            <person name="Jing Y."/>
            <person name="Jocker A."/>
            <person name="Kenton S.M."/>
            <person name="Kim D.J."/>
            <person name="Klee K."/>
            <person name="Lai H."/>
            <person name="Lang C."/>
            <person name="Lin S."/>
            <person name="Macmil S.L."/>
            <person name="Magdelenat G."/>
            <person name="Matthews L."/>
            <person name="McCorrison J."/>
            <person name="Monaghan E.L."/>
            <person name="Mun J.H."/>
            <person name="Najar F.Z."/>
            <person name="Nicholson C."/>
            <person name="Noirot C."/>
            <person name="O'Bleness M."/>
            <person name="Paule C.R."/>
            <person name="Poulain J."/>
            <person name="Prion F."/>
            <person name="Qin B."/>
            <person name="Qu C."/>
            <person name="Retzel E.F."/>
            <person name="Riddle C."/>
            <person name="Sallet E."/>
            <person name="Samain S."/>
            <person name="Samson N."/>
            <person name="Sanders I."/>
            <person name="Saurat O."/>
            <person name="Scarpelli C."/>
            <person name="Schiex T."/>
            <person name="Segurens B."/>
            <person name="Severin A.J."/>
            <person name="Sherrier D.J."/>
            <person name="Shi R."/>
            <person name="Sims S."/>
            <person name="Singer S.R."/>
            <person name="Sinharoy S."/>
            <person name="Sterck L."/>
            <person name="Viollet A."/>
            <person name="Wang B.B."/>
            <person name="Wang K."/>
            <person name="Wang M."/>
            <person name="Wang X."/>
            <person name="Warfsmann J."/>
            <person name="Weissenbach J."/>
            <person name="White D.D."/>
            <person name="White J.D."/>
            <person name="Wiley G.B."/>
            <person name="Wincker P."/>
            <person name="Xing Y."/>
            <person name="Yang L."/>
            <person name="Yao Z."/>
            <person name="Ying F."/>
            <person name="Zhai J."/>
            <person name="Zhou L."/>
            <person name="Zuber A."/>
            <person name="Denarie J."/>
            <person name="Dixon R.A."/>
            <person name="May G.D."/>
            <person name="Schwartz D.C."/>
            <person name="Rogers J."/>
            <person name="Quetier F."/>
            <person name="Town C.D."/>
            <person name="Roe B.A."/>
        </authorList>
    </citation>
    <scope>NUCLEOTIDE SEQUENCE [LARGE SCALE GENOMIC DNA]</scope>
    <source>
        <strain evidence="5">A17</strain>
        <strain evidence="6 7">cv. Jemalong A17</strain>
    </source>
</reference>
<dbReference type="PIRSF" id="PIRSF036580">
    <property type="entry name" value="Cyclin_L"/>
    <property type="match status" value="1"/>
</dbReference>
<evidence type="ECO:0000313" key="7">
    <source>
        <dbReference type="Proteomes" id="UP000002051"/>
    </source>
</evidence>
<feature type="compositionally biased region" description="Polar residues" evidence="3">
    <location>
        <begin position="161"/>
        <end position="179"/>
    </location>
</feature>
<dbReference type="InterPro" id="IPR036915">
    <property type="entry name" value="Cyclin-like_sf"/>
</dbReference>
<proteinExistence type="predicted"/>
<dbReference type="InterPro" id="IPR043198">
    <property type="entry name" value="Cyclin/Ssn8"/>
</dbReference>
<dbReference type="FunFam" id="1.10.472.10:FF:000031">
    <property type="entry name" value="cyclin-L1-1-like isoform X1"/>
    <property type="match status" value="1"/>
</dbReference>
<evidence type="ECO:0000313" key="6">
    <source>
        <dbReference type="EnsemblPlants" id="AES94035"/>
    </source>
</evidence>
<keyword evidence="7" id="KW-1185">Reference proteome</keyword>
<protein>
    <submittedName>
        <fullName evidence="5">Amino-terminal domain cyclin</fullName>
    </submittedName>
</protein>
<dbReference type="SUPFAM" id="SSF47954">
    <property type="entry name" value="Cyclin-like"/>
    <property type="match status" value="1"/>
</dbReference>
<gene>
    <name evidence="6" type="primary">11420517</name>
    <name evidence="5" type="ordered locus">MTR_5g010140</name>
</gene>
<feature type="domain" description="Cyclin-like" evidence="4">
    <location>
        <begin position="49"/>
        <end position="134"/>
    </location>
</feature>
<dbReference type="GO" id="GO:0006357">
    <property type="term" value="P:regulation of transcription by RNA polymerase II"/>
    <property type="evidence" value="ECO:0007669"/>
    <property type="project" value="InterPro"/>
</dbReference>
<dbReference type="Pfam" id="PF21797">
    <property type="entry name" value="CycT2-like_C"/>
    <property type="match status" value="1"/>
</dbReference>
<dbReference type="SMART" id="SM00385">
    <property type="entry name" value="CYCLIN"/>
    <property type="match status" value="1"/>
</dbReference>
<keyword evidence="2" id="KW-0131">Cell cycle</keyword>
<dbReference type="EMBL" id="CM001221">
    <property type="protein sequence ID" value="AES94035.1"/>
    <property type="molecule type" value="Genomic_DNA"/>
</dbReference>
<dbReference type="Gene3D" id="1.10.472.10">
    <property type="entry name" value="Cyclin-like"/>
    <property type="match status" value="1"/>
</dbReference>
<dbReference type="AlphaFoldDB" id="G7KC20"/>
<evidence type="ECO:0000256" key="3">
    <source>
        <dbReference type="SAM" id="MobiDB-lite"/>
    </source>
</evidence>
<feature type="region of interest" description="Disordered" evidence="3">
    <location>
        <begin position="161"/>
        <end position="331"/>
    </location>
</feature>
<organism evidence="5 7">
    <name type="scientific">Medicago truncatula</name>
    <name type="common">Barrel medic</name>
    <name type="synonym">Medicago tribuloides</name>
    <dbReference type="NCBI Taxonomy" id="3880"/>
    <lineage>
        <taxon>Eukaryota</taxon>
        <taxon>Viridiplantae</taxon>
        <taxon>Streptophyta</taxon>
        <taxon>Embryophyta</taxon>
        <taxon>Tracheophyta</taxon>
        <taxon>Spermatophyta</taxon>
        <taxon>Magnoliopsida</taxon>
        <taxon>eudicotyledons</taxon>
        <taxon>Gunneridae</taxon>
        <taxon>Pentapetalae</taxon>
        <taxon>rosids</taxon>
        <taxon>fabids</taxon>
        <taxon>Fabales</taxon>
        <taxon>Fabaceae</taxon>
        <taxon>Papilionoideae</taxon>
        <taxon>50 kb inversion clade</taxon>
        <taxon>NPAAA clade</taxon>
        <taxon>Hologalegina</taxon>
        <taxon>IRL clade</taxon>
        <taxon>Trifolieae</taxon>
        <taxon>Medicago</taxon>
    </lineage>
</organism>
<dbReference type="GO" id="GO:0051301">
    <property type="term" value="P:cell division"/>
    <property type="evidence" value="ECO:0007669"/>
    <property type="project" value="UniProtKB-KW"/>
</dbReference>
<dbReference type="Proteomes" id="UP000002051">
    <property type="component" value="Chromosome 5"/>
</dbReference>
<dbReference type="InterPro" id="IPR013763">
    <property type="entry name" value="Cyclin-like_dom"/>
</dbReference>
<evidence type="ECO:0000256" key="2">
    <source>
        <dbReference type="ARBA" id="ARBA00023306"/>
    </source>
</evidence>